<evidence type="ECO:0000256" key="15">
    <source>
        <dbReference type="ARBA" id="ARBA00023136"/>
    </source>
</evidence>
<name>A0A642V028_DIURU</name>
<keyword evidence="9" id="KW-0256">Endoplasmic reticulum</keyword>
<proteinExistence type="inferred from homology"/>
<dbReference type="SUPFAM" id="SSF48576">
    <property type="entry name" value="Terpenoid synthases"/>
    <property type="match status" value="1"/>
</dbReference>
<keyword evidence="14" id="KW-0443">Lipid metabolism</keyword>
<dbReference type="GO" id="GO:0005789">
    <property type="term" value="C:endoplasmic reticulum membrane"/>
    <property type="evidence" value="ECO:0007669"/>
    <property type="project" value="UniProtKB-SubCell"/>
</dbReference>
<dbReference type="GeneID" id="54778708"/>
<dbReference type="EMBL" id="SWFT01000004">
    <property type="protein sequence ID" value="KAA8908742.1"/>
    <property type="molecule type" value="Genomic_DNA"/>
</dbReference>
<comment type="subcellular location">
    <subcellularLocation>
        <location evidence="3">Endoplasmic reticulum membrane</location>
        <topology evidence="3">Single-pass membrane protein</topology>
    </subcellularLocation>
    <subcellularLocation>
        <location evidence="2">Microsome</location>
    </subcellularLocation>
</comment>
<evidence type="ECO:0000256" key="13">
    <source>
        <dbReference type="ARBA" id="ARBA00023011"/>
    </source>
</evidence>
<dbReference type="InterPro" id="IPR019845">
    <property type="entry name" value="Squalene/phytoene_synthase_CS"/>
</dbReference>
<dbReference type="UniPathway" id="UPA00767">
    <property type="reaction ID" value="UER00751"/>
</dbReference>
<dbReference type="EC" id="2.5.1.21" evidence="20"/>
<dbReference type="OMA" id="GEACQLM"/>
<evidence type="ECO:0000256" key="16">
    <source>
        <dbReference type="ARBA" id="ARBA00023166"/>
    </source>
</evidence>
<keyword evidence="17" id="KW-0753">Steroid metabolism</keyword>
<comment type="cofactor">
    <cofactor evidence="1 20">
        <name>Mg(2+)</name>
        <dbReference type="ChEBI" id="CHEBI:18420"/>
    </cofactor>
</comment>
<dbReference type="GO" id="GO:0045338">
    <property type="term" value="P:farnesyl diphosphate metabolic process"/>
    <property type="evidence" value="ECO:0007669"/>
    <property type="project" value="InterPro"/>
</dbReference>
<dbReference type="FunFam" id="1.10.600.10:FF:000003">
    <property type="entry name" value="Farnesyl-diphosphate farnesyltransferase 1"/>
    <property type="match status" value="1"/>
</dbReference>
<dbReference type="AlphaFoldDB" id="A0A642V028"/>
<feature type="transmembrane region" description="Helical" evidence="20">
    <location>
        <begin position="427"/>
        <end position="446"/>
    </location>
</feature>
<evidence type="ECO:0000256" key="6">
    <source>
        <dbReference type="ARBA" id="ARBA00022516"/>
    </source>
</evidence>
<evidence type="ECO:0000256" key="19">
    <source>
        <dbReference type="ARBA" id="ARBA00049223"/>
    </source>
</evidence>
<dbReference type="PANTHER" id="PTHR11626:SF2">
    <property type="entry name" value="SQUALENE SYNTHASE"/>
    <property type="match status" value="1"/>
</dbReference>
<keyword evidence="7 20" id="KW-0808">Transferase</keyword>
<dbReference type="PROSITE" id="PS01045">
    <property type="entry name" value="SQUALEN_PHYTOEN_SYN_2"/>
    <property type="match status" value="1"/>
</dbReference>
<comment type="pathway">
    <text evidence="4 20">Terpene metabolism; lanosterol biosynthesis; lanosterol from farnesyl diphosphate: step 1/3.</text>
</comment>
<evidence type="ECO:0000313" key="21">
    <source>
        <dbReference type="EMBL" id="KAA8908742.1"/>
    </source>
</evidence>
<dbReference type="InterPro" id="IPR002060">
    <property type="entry name" value="Squ/phyt_synthse"/>
</dbReference>
<dbReference type="CDD" id="cd00683">
    <property type="entry name" value="Trans_IPPS_HH"/>
    <property type="match status" value="1"/>
</dbReference>
<dbReference type="NCBIfam" id="TIGR01559">
    <property type="entry name" value="squal_synth"/>
    <property type="match status" value="1"/>
</dbReference>
<evidence type="ECO:0000256" key="8">
    <source>
        <dbReference type="ARBA" id="ARBA00022692"/>
    </source>
</evidence>
<comment type="caution">
    <text evidence="21">The sequence shown here is derived from an EMBL/GenBank/DDBJ whole genome shotgun (WGS) entry which is preliminary data.</text>
</comment>
<dbReference type="Proteomes" id="UP000449547">
    <property type="component" value="Unassembled WGS sequence"/>
</dbReference>
<evidence type="ECO:0000256" key="14">
    <source>
        <dbReference type="ARBA" id="ARBA00023098"/>
    </source>
</evidence>
<evidence type="ECO:0000256" key="12">
    <source>
        <dbReference type="ARBA" id="ARBA00022989"/>
    </source>
</evidence>
<dbReference type="RefSeq" id="XP_034015170.1">
    <property type="nucleotide sequence ID" value="XM_034158488.1"/>
</dbReference>
<evidence type="ECO:0000313" key="22">
    <source>
        <dbReference type="Proteomes" id="UP000449547"/>
    </source>
</evidence>
<dbReference type="InterPro" id="IPR008949">
    <property type="entry name" value="Isoprenoid_synthase_dom_sf"/>
</dbReference>
<dbReference type="GO" id="GO:0051996">
    <property type="term" value="F:squalene synthase [NAD(P)H] activity"/>
    <property type="evidence" value="ECO:0007669"/>
    <property type="project" value="UniProtKB-UniRule"/>
</dbReference>
<protein>
    <recommendedName>
        <fullName evidence="20">Squalene synthase</fullName>
        <shortName evidence="20">SQS</shortName>
        <shortName evidence="20">SS</shortName>
        <ecNumber evidence="20">2.5.1.21</ecNumber>
    </recommendedName>
</protein>
<evidence type="ECO:0000256" key="3">
    <source>
        <dbReference type="ARBA" id="ARBA00004389"/>
    </source>
</evidence>
<evidence type="ECO:0000256" key="20">
    <source>
        <dbReference type="RuleBase" id="RU368088"/>
    </source>
</evidence>
<accession>A0A642V028</accession>
<dbReference type="PANTHER" id="PTHR11626">
    <property type="entry name" value="FARNESYL-DIPHOSPHATE FARNESYLTRANSFERASE"/>
    <property type="match status" value="1"/>
</dbReference>
<organism evidence="21 22">
    <name type="scientific">Diutina rugosa</name>
    <name type="common">Yeast</name>
    <name type="synonym">Candida rugosa</name>
    <dbReference type="NCBI Taxonomy" id="5481"/>
    <lineage>
        <taxon>Eukaryota</taxon>
        <taxon>Fungi</taxon>
        <taxon>Dikarya</taxon>
        <taxon>Ascomycota</taxon>
        <taxon>Saccharomycotina</taxon>
        <taxon>Pichiomycetes</taxon>
        <taxon>Debaryomycetaceae</taxon>
        <taxon>Diutina</taxon>
    </lineage>
</organism>
<dbReference type="InterPro" id="IPR044844">
    <property type="entry name" value="Trans_IPPS_euk-type"/>
</dbReference>
<keyword evidence="12 20" id="KW-1133">Transmembrane helix</keyword>
<evidence type="ECO:0000256" key="4">
    <source>
        <dbReference type="ARBA" id="ARBA00005057"/>
    </source>
</evidence>
<dbReference type="GO" id="GO:0006696">
    <property type="term" value="P:ergosterol biosynthetic process"/>
    <property type="evidence" value="ECO:0007669"/>
    <property type="project" value="TreeGrafter"/>
</dbReference>
<dbReference type="InterPro" id="IPR033904">
    <property type="entry name" value="Trans_IPPS_HH"/>
</dbReference>
<keyword evidence="8 20" id="KW-0812">Transmembrane</keyword>
<evidence type="ECO:0000256" key="7">
    <source>
        <dbReference type="ARBA" id="ARBA00022679"/>
    </source>
</evidence>
<evidence type="ECO:0000256" key="10">
    <source>
        <dbReference type="ARBA" id="ARBA00022848"/>
    </source>
</evidence>
<evidence type="ECO:0000256" key="2">
    <source>
        <dbReference type="ARBA" id="ARBA00004144"/>
    </source>
</evidence>
<comment type="function">
    <text evidence="20">Catalyzes the condensation of 2 farnesyl pyrophosphate (FPP) moieties to form squalene.</text>
</comment>
<evidence type="ECO:0000256" key="9">
    <source>
        <dbReference type="ARBA" id="ARBA00022824"/>
    </source>
</evidence>
<keyword evidence="22" id="KW-1185">Reference proteome</keyword>
<keyword evidence="10" id="KW-0492">Microsome</keyword>
<evidence type="ECO:0000256" key="5">
    <source>
        <dbReference type="ARBA" id="ARBA00006251"/>
    </source>
</evidence>
<dbReference type="Gene3D" id="1.10.600.10">
    <property type="entry name" value="Farnesyl Diphosphate Synthase"/>
    <property type="match status" value="1"/>
</dbReference>
<comment type="catalytic activity">
    <reaction evidence="18">
        <text>2 (2E,6E)-farnesyl diphosphate + NADH + H(+) = squalene + 2 diphosphate + NAD(+)</text>
        <dbReference type="Rhea" id="RHEA:32299"/>
        <dbReference type="ChEBI" id="CHEBI:15378"/>
        <dbReference type="ChEBI" id="CHEBI:15440"/>
        <dbReference type="ChEBI" id="CHEBI:33019"/>
        <dbReference type="ChEBI" id="CHEBI:57540"/>
        <dbReference type="ChEBI" id="CHEBI:57945"/>
        <dbReference type="ChEBI" id="CHEBI:175763"/>
        <dbReference type="EC" id="2.5.1.21"/>
    </reaction>
    <physiologicalReaction direction="left-to-right" evidence="18">
        <dbReference type="Rhea" id="RHEA:32300"/>
    </physiologicalReaction>
</comment>
<keyword evidence="13" id="KW-0756">Sterol biosynthesis</keyword>
<dbReference type="VEuPathDB" id="FungiDB:DIURU_000055"/>
<keyword evidence="11" id="KW-0752">Steroid biosynthesis</keyword>
<keyword evidence="15 20" id="KW-0472">Membrane</keyword>
<keyword evidence="6" id="KW-0444">Lipid biosynthesis</keyword>
<dbReference type="InterPro" id="IPR006449">
    <property type="entry name" value="Squal_synth-like"/>
</dbReference>
<dbReference type="PROSITE" id="PS01044">
    <property type="entry name" value="SQUALEN_PHYTOEN_SYN_1"/>
    <property type="match status" value="1"/>
</dbReference>
<evidence type="ECO:0000256" key="17">
    <source>
        <dbReference type="ARBA" id="ARBA00023221"/>
    </source>
</evidence>
<evidence type="ECO:0000256" key="11">
    <source>
        <dbReference type="ARBA" id="ARBA00022955"/>
    </source>
</evidence>
<comment type="similarity">
    <text evidence="5 20">Belongs to the phytoene/squalene synthase family.</text>
</comment>
<dbReference type="SFLD" id="SFLDG01018">
    <property type="entry name" value="Squalene/Phytoene_Synthase_Lik"/>
    <property type="match status" value="1"/>
</dbReference>
<dbReference type="GO" id="GO:0055056">
    <property type="term" value="F:D-glucose transmembrane transporter activity"/>
    <property type="evidence" value="ECO:0007669"/>
    <property type="project" value="UniProtKB-UniRule"/>
</dbReference>
<sequence>MGKLAELLTHPSEAFSVLQLLWFRLPVHYQDLKSSPKSLQRCYELLNLTSRSFAAVIRELHPELRDAVMLFYLVLRALDTVEDDMTIDAKVKVPLLRSFDDKLNTTDWTFHDSKEKDKAVLEEFDVILAEYHKLKPQYQDIIKDITHKMGNGMADYILDDNFNHNGVQTVKDYDLYCHYVAGLVGEGLTQLMAQADFCDPKLNNEGYVRAESMGLFLQKTNIIRDYREDLDDGRSFWPKEIWSKYAEKLPQLKDADHREQALWCINDLVLNALGHVRHVLEYLARVNDPSSFNFCAIPQVMAVATLALVYNNPEVMHKNVKIRKGTTCQLILESRTMPGVVNIFRRYIREINHKSNVNDPNYLKIGIKCGEIEQFCESMYPSAPPPKDRKPRQPTETEVVIAARAPTDKATQRIIDEEKSNIRMVKLGLLLVVGGALYCLVAGAIGF</sequence>
<comment type="catalytic activity">
    <reaction evidence="19">
        <text>2 (2E,6E)-farnesyl diphosphate + NADPH + H(+) = squalene + 2 diphosphate + NADP(+)</text>
        <dbReference type="Rhea" id="RHEA:32295"/>
        <dbReference type="ChEBI" id="CHEBI:15378"/>
        <dbReference type="ChEBI" id="CHEBI:15440"/>
        <dbReference type="ChEBI" id="CHEBI:33019"/>
        <dbReference type="ChEBI" id="CHEBI:57783"/>
        <dbReference type="ChEBI" id="CHEBI:58349"/>
        <dbReference type="ChEBI" id="CHEBI:175763"/>
        <dbReference type="EC" id="2.5.1.21"/>
    </reaction>
    <physiologicalReaction direction="left-to-right" evidence="19">
        <dbReference type="Rhea" id="RHEA:32296"/>
    </physiologicalReaction>
</comment>
<reference evidence="21 22" key="1">
    <citation type="submission" date="2019-07" db="EMBL/GenBank/DDBJ databases">
        <title>Genome assembly of two rare yeast pathogens: Diutina rugosa and Trichomonascus ciferrii.</title>
        <authorList>
            <person name="Mixao V."/>
            <person name="Saus E."/>
            <person name="Hansen A."/>
            <person name="Lass-Flor C."/>
            <person name="Gabaldon T."/>
        </authorList>
    </citation>
    <scope>NUCLEOTIDE SEQUENCE [LARGE SCALE GENOMIC DNA]</scope>
    <source>
        <strain evidence="21 22">CBS 613</strain>
    </source>
</reference>
<evidence type="ECO:0000256" key="18">
    <source>
        <dbReference type="ARBA" id="ARBA00048854"/>
    </source>
</evidence>
<keyword evidence="16" id="KW-1207">Sterol metabolism</keyword>
<dbReference type="Pfam" id="PF00494">
    <property type="entry name" value="SQS_PSY"/>
    <property type="match status" value="1"/>
</dbReference>
<dbReference type="OrthoDB" id="431150at2759"/>
<evidence type="ECO:0000256" key="1">
    <source>
        <dbReference type="ARBA" id="ARBA00001946"/>
    </source>
</evidence>
<gene>
    <name evidence="21" type="ORF">DIURU_000055</name>
</gene>
<dbReference type="SFLD" id="SFLDS00005">
    <property type="entry name" value="Isoprenoid_Synthase_Type_I"/>
    <property type="match status" value="1"/>
</dbReference>